<dbReference type="InterPro" id="IPR008331">
    <property type="entry name" value="Ferritin_DPS_dom"/>
</dbReference>
<keyword evidence="3 5" id="KW-0479">Metal-binding</keyword>
<proteinExistence type="inferred from homology"/>
<dbReference type="InterPro" id="IPR012347">
    <property type="entry name" value="Ferritin-like"/>
</dbReference>
<sequence length="261" mass="29805">MTTIIRLTRDIRTLTTQAGIARDNYEYAATNVDERRRRPKMLFFGVLPLLFLAVSGEYCYTDIESACSTNPKNGGLISNCNAKYGAIDTLQAELQAYVNANIETSFEFLLMSTHFGNYEANREGFKGLYRKLSDKSWEEAIDLIKYIAHRGGRMDLNQLPRSKKPIKDSKVLELTELNSLAKALDSQKQLAEEALRIHTQAQHHAKQDAAVAHYIEEHFMDSLSERVRRLAGYSNDLKNMLEERDASLSVFLFDEYLKSTF</sequence>
<dbReference type="eggNOG" id="KOG2332">
    <property type="taxonomic scope" value="Eukaryota"/>
</dbReference>
<evidence type="ECO:0000259" key="6">
    <source>
        <dbReference type="PROSITE" id="PS50905"/>
    </source>
</evidence>
<comment type="similarity">
    <text evidence="1 5">Belongs to the ferritin family.</text>
</comment>
<dbReference type="SUPFAM" id="SSF47240">
    <property type="entry name" value="Ferritin-like"/>
    <property type="match status" value="1"/>
</dbReference>
<name>F4WEY8_ACREC</name>
<dbReference type="CDD" id="cd01056">
    <property type="entry name" value="Euk_Ferritin"/>
    <property type="match status" value="1"/>
</dbReference>
<keyword evidence="4 5" id="KW-0408">Iron</keyword>
<dbReference type="PROSITE" id="PS50905">
    <property type="entry name" value="FERRITIN_LIKE"/>
    <property type="match status" value="1"/>
</dbReference>
<organism evidence="8">
    <name type="scientific">Acromyrmex echinatior</name>
    <name type="common">Panamanian leafcutter ant</name>
    <name type="synonym">Acromyrmex octospinosus echinatior</name>
    <dbReference type="NCBI Taxonomy" id="103372"/>
    <lineage>
        <taxon>Eukaryota</taxon>
        <taxon>Metazoa</taxon>
        <taxon>Ecdysozoa</taxon>
        <taxon>Arthropoda</taxon>
        <taxon>Hexapoda</taxon>
        <taxon>Insecta</taxon>
        <taxon>Pterygota</taxon>
        <taxon>Neoptera</taxon>
        <taxon>Endopterygota</taxon>
        <taxon>Hymenoptera</taxon>
        <taxon>Apocrita</taxon>
        <taxon>Aculeata</taxon>
        <taxon>Formicoidea</taxon>
        <taxon>Formicidae</taxon>
        <taxon>Myrmicinae</taxon>
        <taxon>Acromyrmex</taxon>
    </lineage>
</organism>
<dbReference type="AlphaFoldDB" id="F4WEY8"/>
<dbReference type="Gene3D" id="1.20.1260.10">
    <property type="match status" value="1"/>
</dbReference>
<gene>
    <name evidence="7" type="ORF">G5I_04192</name>
</gene>
<dbReference type="GO" id="GO:0008199">
    <property type="term" value="F:ferric iron binding"/>
    <property type="evidence" value="ECO:0007669"/>
    <property type="project" value="InterPro"/>
</dbReference>
<dbReference type="GO" id="GO:0006826">
    <property type="term" value="P:iron ion transport"/>
    <property type="evidence" value="ECO:0007669"/>
    <property type="project" value="InterPro"/>
</dbReference>
<evidence type="ECO:0000313" key="8">
    <source>
        <dbReference type="Proteomes" id="UP000007755"/>
    </source>
</evidence>
<dbReference type="GO" id="GO:0008198">
    <property type="term" value="F:ferrous iron binding"/>
    <property type="evidence" value="ECO:0007669"/>
    <property type="project" value="TreeGrafter"/>
</dbReference>
<dbReference type="InterPro" id="IPR001519">
    <property type="entry name" value="Ferritin"/>
</dbReference>
<dbReference type="Proteomes" id="UP000007755">
    <property type="component" value="Unassembled WGS sequence"/>
</dbReference>
<reference evidence="7" key="1">
    <citation type="submission" date="2011-02" db="EMBL/GenBank/DDBJ databases">
        <title>The genome of the leaf-cutting ant Acromyrmex echinatior suggests key adaptations to social evolution and fungus farming.</title>
        <authorList>
            <person name="Nygaard S."/>
            <person name="Zhang G."/>
        </authorList>
    </citation>
    <scope>NUCLEOTIDE SEQUENCE</scope>
</reference>
<dbReference type="GO" id="GO:0006879">
    <property type="term" value="P:intracellular iron ion homeostasis"/>
    <property type="evidence" value="ECO:0007669"/>
    <property type="project" value="UniProtKB-KW"/>
</dbReference>
<dbReference type="Pfam" id="PF00210">
    <property type="entry name" value="Ferritin"/>
    <property type="match status" value="1"/>
</dbReference>
<accession>F4WEY8</accession>
<feature type="domain" description="Ferritin-like diiron" evidence="6">
    <location>
        <begin position="84"/>
        <end position="241"/>
    </location>
</feature>
<keyword evidence="8" id="KW-1185">Reference proteome</keyword>
<dbReference type="FunCoup" id="F4WEY8">
    <property type="interactions" value="23"/>
</dbReference>
<dbReference type="GO" id="GO:0005737">
    <property type="term" value="C:cytoplasm"/>
    <property type="evidence" value="ECO:0007669"/>
    <property type="project" value="TreeGrafter"/>
</dbReference>
<dbReference type="EMBL" id="GL888112">
    <property type="protein sequence ID" value="EGI67259.1"/>
    <property type="molecule type" value="Genomic_DNA"/>
</dbReference>
<evidence type="ECO:0000256" key="4">
    <source>
        <dbReference type="ARBA" id="ARBA00023004"/>
    </source>
</evidence>
<dbReference type="InterPro" id="IPR009040">
    <property type="entry name" value="Ferritin-like_diiron"/>
</dbReference>
<evidence type="ECO:0000256" key="2">
    <source>
        <dbReference type="ARBA" id="ARBA00022434"/>
    </source>
</evidence>
<evidence type="ECO:0000313" key="7">
    <source>
        <dbReference type="EMBL" id="EGI67259.1"/>
    </source>
</evidence>
<dbReference type="PANTHER" id="PTHR11431:SF51">
    <property type="entry name" value="FERRITIN"/>
    <property type="match status" value="1"/>
</dbReference>
<dbReference type="InParanoid" id="F4WEY8"/>
<comment type="function">
    <text evidence="5">Stores iron in a soluble, non-toxic, readily available form. Important for iron homeostasis. Iron is taken up in the ferrous form and deposited as ferric hydroxides after oxidation.</text>
</comment>
<dbReference type="InterPro" id="IPR009078">
    <property type="entry name" value="Ferritin-like_SF"/>
</dbReference>
<dbReference type="OrthoDB" id="6363126at2759"/>
<dbReference type="PANTHER" id="PTHR11431">
    <property type="entry name" value="FERRITIN"/>
    <property type="match status" value="1"/>
</dbReference>
<protein>
    <recommendedName>
        <fullName evidence="5">Ferritin</fullName>
    </recommendedName>
</protein>
<keyword evidence="2 5" id="KW-0409">Iron storage</keyword>
<evidence type="ECO:0000256" key="5">
    <source>
        <dbReference type="RuleBase" id="RU361145"/>
    </source>
</evidence>
<evidence type="ECO:0000256" key="1">
    <source>
        <dbReference type="ARBA" id="ARBA00007513"/>
    </source>
</evidence>
<dbReference type="STRING" id="103372.F4WEY8"/>
<evidence type="ECO:0000256" key="3">
    <source>
        <dbReference type="ARBA" id="ARBA00022723"/>
    </source>
</evidence>